<keyword evidence="2" id="KW-1185">Reference proteome</keyword>
<reference evidence="1 2" key="1">
    <citation type="journal article" date="2018" name="Genome Biol. Evol.">
        <title>Multiple Roots of Fruiting Body Formation in Amoebozoa.</title>
        <authorList>
            <person name="Hillmann F."/>
            <person name="Forbes G."/>
            <person name="Novohradska S."/>
            <person name="Ferling I."/>
            <person name="Riege K."/>
            <person name="Groth M."/>
            <person name="Westermann M."/>
            <person name="Marz M."/>
            <person name="Spaller T."/>
            <person name="Winckler T."/>
            <person name="Schaap P."/>
            <person name="Glockner G."/>
        </authorList>
    </citation>
    <scope>NUCLEOTIDE SEQUENCE [LARGE SCALE GENOMIC DNA]</scope>
    <source>
        <strain evidence="1 2">Jena</strain>
    </source>
</reference>
<comment type="caution">
    <text evidence="1">The sequence shown here is derived from an EMBL/GenBank/DDBJ whole genome shotgun (WGS) entry which is preliminary data.</text>
</comment>
<evidence type="ECO:0000313" key="1">
    <source>
        <dbReference type="EMBL" id="PRP83988.1"/>
    </source>
</evidence>
<protein>
    <submittedName>
        <fullName evidence="1">Uncharacterized protein</fullName>
    </submittedName>
</protein>
<organism evidence="1 2">
    <name type="scientific">Planoprotostelium fungivorum</name>
    <dbReference type="NCBI Taxonomy" id="1890364"/>
    <lineage>
        <taxon>Eukaryota</taxon>
        <taxon>Amoebozoa</taxon>
        <taxon>Evosea</taxon>
        <taxon>Variosea</taxon>
        <taxon>Cavosteliida</taxon>
        <taxon>Cavosteliaceae</taxon>
        <taxon>Planoprotostelium</taxon>
    </lineage>
</organism>
<dbReference type="EMBL" id="MDYQ01000071">
    <property type="protein sequence ID" value="PRP83988.1"/>
    <property type="molecule type" value="Genomic_DNA"/>
</dbReference>
<accession>A0A2P6NJ48</accession>
<dbReference type="InParanoid" id="A0A2P6NJ48"/>
<name>A0A2P6NJ48_9EUKA</name>
<proteinExistence type="predicted"/>
<evidence type="ECO:0000313" key="2">
    <source>
        <dbReference type="Proteomes" id="UP000241769"/>
    </source>
</evidence>
<dbReference type="AlphaFoldDB" id="A0A2P6NJ48"/>
<sequence>MSTELVEKLMIQAEALRSRNKCNPSTYFFGSESQWWIIYQYPRPPCP</sequence>
<gene>
    <name evidence="1" type="ORF">PROFUN_08585</name>
</gene>
<dbReference type="Proteomes" id="UP000241769">
    <property type="component" value="Unassembled WGS sequence"/>
</dbReference>